<evidence type="ECO:0000259" key="2">
    <source>
        <dbReference type="Pfam" id="PF17921"/>
    </source>
</evidence>
<feature type="compositionally biased region" description="Basic residues" evidence="1">
    <location>
        <begin position="193"/>
        <end position="203"/>
    </location>
</feature>
<feature type="compositionally biased region" description="Low complexity" evidence="1">
    <location>
        <begin position="247"/>
        <end position="263"/>
    </location>
</feature>
<gene>
    <name evidence="3" type="primary">CSNK1D_7</name>
    <name evidence="3" type="ORF">FOZ60_014748</name>
</gene>
<feature type="compositionally biased region" description="Low complexity" evidence="1">
    <location>
        <begin position="214"/>
        <end position="235"/>
    </location>
</feature>
<evidence type="ECO:0000256" key="1">
    <source>
        <dbReference type="SAM" id="MobiDB-lite"/>
    </source>
</evidence>
<dbReference type="Pfam" id="PF17921">
    <property type="entry name" value="Integrase_H2C2"/>
    <property type="match status" value="1"/>
</dbReference>
<dbReference type="PROSITE" id="PS00141">
    <property type="entry name" value="ASP_PROTEASE"/>
    <property type="match status" value="1"/>
</dbReference>
<dbReference type="OrthoDB" id="6020750at2759"/>
<feature type="compositionally biased region" description="Polar residues" evidence="1">
    <location>
        <begin position="204"/>
        <end position="213"/>
    </location>
</feature>
<dbReference type="Gene3D" id="1.10.340.70">
    <property type="match status" value="1"/>
</dbReference>
<dbReference type="GO" id="GO:0016301">
    <property type="term" value="F:kinase activity"/>
    <property type="evidence" value="ECO:0007669"/>
    <property type="project" value="UniProtKB-KW"/>
</dbReference>
<feature type="domain" description="Integrase zinc-binding" evidence="2">
    <location>
        <begin position="1054"/>
        <end position="1105"/>
    </location>
</feature>
<evidence type="ECO:0000313" key="4">
    <source>
        <dbReference type="Proteomes" id="UP000541610"/>
    </source>
</evidence>
<reference evidence="3 4" key="1">
    <citation type="submission" date="2020-04" db="EMBL/GenBank/DDBJ databases">
        <title>Perkinsus olseni comparative genomics.</title>
        <authorList>
            <person name="Bogema D.R."/>
        </authorList>
    </citation>
    <scope>NUCLEOTIDE SEQUENCE [LARGE SCALE GENOMIC DNA]</scope>
    <source>
        <strain evidence="3">00978-12</strain>
    </source>
</reference>
<feature type="region of interest" description="Disordered" evidence="1">
    <location>
        <begin position="174"/>
        <end position="263"/>
    </location>
</feature>
<organism evidence="3 4">
    <name type="scientific">Perkinsus olseni</name>
    <name type="common">Perkinsus atlanticus</name>
    <dbReference type="NCBI Taxonomy" id="32597"/>
    <lineage>
        <taxon>Eukaryota</taxon>
        <taxon>Sar</taxon>
        <taxon>Alveolata</taxon>
        <taxon>Perkinsozoa</taxon>
        <taxon>Perkinsea</taxon>
        <taxon>Perkinsida</taxon>
        <taxon>Perkinsidae</taxon>
        <taxon>Perkinsus</taxon>
    </lineage>
</organism>
<protein>
    <submittedName>
        <fullName evidence="3">Casein kinase I isoform delta</fullName>
    </submittedName>
</protein>
<feature type="region of interest" description="Disordered" evidence="1">
    <location>
        <begin position="1422"/>
        <end position="1463"/>
    </location>
</feature>
<keyword evidence="3" id="KW-0418">Kinase</keyword>
<keyword evidence="3" id="KW-0808">Transferase</keyword>
<dbReference type="InterPro" id="IPR041588">
    <property type="entry name" value="Integrase_H2C2"/>
</dbReference>
<dbReference type="GO" id="GO:0004190">
    <property type="term" value="F:aspartic-type endopeptidase activity"/>
    <property type="evidence" value="ECO:0007669"/>
    <property type="project" value="InterPro"/>
</dbReference>
<accession>A0A7J6N6Z9</accession>
<dbReference type="Proteomes" id="UP000541610">
    <property type="component" value="Unassembled WGS sequence"/>
</dbReference>
<name>A0A7J6N6Z9_PEROL</name>
<dbReference type="InterPro" id="IPR001969">
    <property type="entry name" value="Aspartic_peptidase_AS"/>
</dbReference>
<dbReference type="GO" id="GO:0006508">
    <property type="term" value="P:proteolysis"/>
    <property type="evidence" value="ECO:0007669"/>
    <property type="project" value="InterPro"/>
</dbReference>
<evidence type="ECO:0000313" key="3">
    <source>
        <dbReference type="EMBL" id="KAF4679699.1"/>
    </source>
</evidence>
<dbReference type="EMBL" id="JABANP010000701">
    <property type="protein sequence ID" value="KAF4679699.1"/>
    <property type="molecule type" value="Genomic_DNA"/>
</dbReference>
<proteinExistence type="predicted"/>
<comment type="caution">
    <text evidence="3">The sequence shown here is derived from an EMBL/GenBank/DDBJ whole genome shotgun (WGS) entry which is preliminary data.</text>
</comment>
<sequence length="1643" mass="178661">MVGHPALTPTAGFPVGLTTFYPPLAAPSPNIYGYQRPLYHVGLTGTPPVVPDPVSTFPSTPSFGVDHRLDVSAVNIPPVNVPAKPTDAGMDRSETRKRSPPIDLIVVIERGVRGHCHQVFSDSGSSGLSYAELFRVHLPPNPSPTVPAVIIAIKISLSDLNTLHNIAKKRKDADKFLGHKDRRRKLLEQDSRQRHRDHRHNAKHSAQLNVTTASSPLPGGATTSTTLPGGTTTSSFLPGGTTTSSFLPGGTTTSPSLPGGATTSTLATYPGSVAAAAWPQQALMVQPAATHAQQPRKGASSTAMYLDPSAVRPPISGDGSAADSKHFTIEFVRKFRCQRCLVHDHSTSKCAADKDVHGPSRCDQCGLHHDVPPNKVNCVASASTASSSLITIDLKISADDERLSPTVLCPALLDTGAEAFFLRSDELSSWRTAGLHFPILPDSTKVKGCQRDLSWNDHLGASFLILEDLTHRAIVPTRGSGDKLAVRGGVVGETPSEDRIFIGDAQVQQHSDTTASPGSAVNDLVAAGFAEIVDDPKQPDKATHPYRVCLDARELNRYLANISSKGVGPGSLWFFLIAIRNCKFFRAADLQTAFLMVGLHDSDSFFIGCVAASTTDKVPAPSFGLSCSGFGLDIPFLTSWQSLLPHQSDDVVDQAQAISCHAQHPTDVLAARCARCPMCSSKKAWIWSSTLTISPIAVNIQLTSITGPSSATVKLDDSGLPVHEVKTFDNIHPAPSLDPANVKGLLGYRYDPGSDSLSLSIKLEATYSPQSCTRRLLVGAPADAKIPPWDVPLDPTLIERLNKWISHIPRDLWVPRFAGLHQGVYAFTDASYDGFCCDIRAAESPFSRLCGRFGLFSLDCVHKHSIVQKELSGLYCTIILLDRLLDVATVHAIHRLRSIANDSKLGIFERRRLRRIGIGVSSSLASDLTYPRLSRPAQNVSDDDLFFDPIPLIDGSDSDVSCEINVMTTASNVNTDTHFVSVDELQADQESCDVIRLIKEKLASCAEDTTRQRLSNWYRINDDSLVVRILGATISDEDSPVVERTEQVLIGAEPLKHKLVEKAHDAFHRGKGGTFRLLSTRYYWKRMRAYVRRFVNRCEACAKAKGDRIARVLMIDYSGPYDGAFSGGQDPLSTAMLLPSFVLPPDTVELTALFDSTDWPSLILASDSTFRGHQWVHFCASNNILYKELPANAPFLLGSGERPHKEVNGYMRVIFGETGSRAWNLLPLPGSDIAPHDLVYLSRGRVPSLDPVDHSAARQVYQGLPSIVSALSPDILTDIQNVKVSPLAAVPSSLVRLPWNGPFEVISVSPGSTVLTVLDEHGTGASLCEGQLQAAPAEGSSSTCHDPDSCGRLLIDLLPHRLVVTLLLRKAPHRLVVTLLLRKAPHRLVTLLLRNAPHRLVTLLLRKAPHRLVTLLLRKAPPSSCHDPVPAEDSSSTCRDPPPAEDSSSAPREHLAPSAPRVLRSPDLGSLHVGMDVVAFFVPEDDAFGTDQQDGGRWYFGRLLSLDEEIPMIVIAPYCRRSDGLPVCDGEEYLAADSYLDHDSPTVIDLRSSFAVVRRITRATLRMLAAEDDVKSAMLSSIIHLPSLPHAASIIRLSNPRVRALHVNMFAFRNYSSHCVSTRLWNSEFHGFPIIRLQPTHSQ</sequence>